<proteinExistence type="predicted"/>
<dbReference type="GO" id="GO:0003677">
    <property type="term" value="F:DNA binding"/>
    <property type="evidence" value="ECO:0007669"/>
    <property type="project" value="UniProtKB-UniRule"/>
</dbReference>
<dbReference type="InterPro" id="IPR045174">
    <property type="entry name" value="Dof"/>
</dbReference>
<evidence type="ECO:0000256" key="9">
    <source>
        <dbReference type="RuleBase" id="RU369094"/>
    </source>
</evidence>
<keyword evidence="12" id="KW-1185">Reference proteome</keyword>
<dbReference type="PROSITE" id="PS50884">
    <property type="entry name" value="ZF_DOF_2"/>
    <property type="match status" value="1"/>
</dbReference>
<evidence type="ECO:0000256" key="3">
    <source>
        <dbReference type="ARBA" id="ARBA00022833"/>
    </source>
</evidence>
<evidence type="ECO:0000256" key="1">
    <source>
        <dbReference type="ARBA" id="ARBA00022723"/>
    </source>
</evidence>
<keyword evidence="1 9" id="KW-0479">Metal-binding</keyword>
<feature type="domain" description="Dof-type" evidence="10">
    <location>
        <begin position="18"/>
        <end position="72"/>
    </location>
</feature>
<dbReference type="EMBL" id="JADCNL010000007">
    <property type="protein sequence ID" value="KAG0473862.1"/>
    <property type="molecule type" value="Genomic_DNA"/>
</dbReference>
<dbReference type="Proteomes" id="UP000636800">
    <property type="component" value="Chromosome 7"/>
</dbReference>
<dbReference type="PANTHER" id="PTHR31992:SF366">
    <property type="entry name" value="DOF ZINC FINGER PROTEIN"/>
    <property type="match status" value="1"/>
</dbReference>
<organism evidence="11 12">
    <name type="scientific">Vanilla planifolia</name>
    <name type="common">Vanilla</name>
    <dbReference type="NCBI Taxonomy" id="51239"/>
    <lineage>
        <taxon>Eukaryota</taxon>
        <taxon>Viridiplantae</taxon>
        <taxon>Streptophyta</taxon>
        <taxon>Embryophyta</taxon>
        <taxon>Tracheophyta</taxon>
        <taxon>Spermatophyta</taxon>
        <taxon>Magnoliopsida</taxon>
        <taxon>Liliopsida</taxon>
        <taxon>Asparagales</taxon>
        <taxon>Orchidaceae</taxon>
        <taxon>Vanilloideae</taxon>
        <taxon>Vanilleae</taxon>
        <taxon>Vanilla</taxon>
    </lineage>
</organism>
<evidence type="ECO:0000256" key="8">
    <source>
        <dbReference type="PROSITE-ProRule" id="PRU00071"/>
    </source>
</evidence>
<reference evidence="11 12" key="1">
    <citation type="journal article" date="2020" name="Nat. Food">
        <title>A phased Vanilla planifolia genome enables genetic improvement of flavour and production.</title>
        <authorList>
            <person name="Hasing T."/>
            <person name="Tang H."/>
            <person name="Brym M."/>
            <person name="Khazi F."/>
            <person name="Huang T."/>
            <person name="Chambers A.H."/>
        </authorList>
    </citation>
    <scope>NUCLEOTIDE SEQUENCE [LARGE SCALE GENOMIC DNA]</scope>
    <source>
        <tissue evidence="11">Leaf</tissue>
    </source>
</reference>
<evidence type="ECO:0000256" key="6">
    <source>
        <dbReference type="ARBA" id="ARBA00023163"/>
    </source>
</evidence>
<dbReference type="GO" id="GO:0008270">
    <property type="term" value="F:zinc ion binding"/>
    <property type="evidence" value="ECO:0007669"/>
    <property type="project" value="UniProtKB-KW"/>
</dbReference>
<keyword evidence="5 8" id="KW-0238">DNA-binding</keyword>
<evidence type="ECO:0000256" key="5">
    <source>
        <dbReference type="ARBA" id="ARBA00023125"/>
    </source>
</evidence>
<evidence type="ECO:0000313" key="11">
    <source>
        <dbReference type="EMBL" id="KAG0473862.1"/>
    </source>
</evidence>
<evidence type="ECO:0000259" key="10">
    <source>
        <dbReference type="PROSITE" id="PS50884"/>
    </source>
</evidence>
<dbReference type="PANTHER" id="PTHR31992">
    <property type="entry name" value="DOF ZINC FINGER PROTEIN DOF1.4-RELATED"/>
    <property type="match status" value="1"/>
</dbReference>
<keyword evidence="4 9" id="KW-0805">Transcription regulation</keyword>
<protein>
    <recommendedName>
        <fullName evidence="9">Dof zinc finger protein</fullName>
    </recommendedName>
</protein>
<accession>A0A835QU45</accession>
<evidence type="ECO:0000256" key="2">
    <source>
        <dbReference type="ARBA" id="ARBA00022771"/>
    </source>
</evidence>
<comment type="caution">
    <text evidence="11">The sequence shown here is derived from an EMBL/GenBank/DDBJ whole genome shotgun (WGS) entry which is preliminary data.</text>
</comment>
<keyword evidence="6 9" id="KW-0804">Transcription</keyword>
<evidence type="ECO:0000256" key="4">
    <source>
        <dbReference type="ARBA" id="ARBA00023015"/>
    </source>
</evidence>
<evidence type="ECO:0000313" key="12">
    <source>
        <dbReference type="Proteomes" id="UP000636800"/>
    </source>
</evidence>
<dbReference type="InterPro" id="IPR003851">
    <property type="entry name" value="Znf_Dof"/>
</dbReference>
<keyword evidence="7 8" id="KW-0539">Nucleus</keyword>
<dbReference type="GO" id="GO:0005634">
    <property type="term" value="C:nucleus"/>
    <property type="evidence" value="ECO:0007669"/>
    <property type="project" value="UniProtKB-SubCell"/>
</dbReference>
<name>A0A835QU45_VANPL</name>
<evidence type="ECO:0000256" key="7">
    <source>
        <dbReference type="ARBA" id="ARBA00023242"/>
    </source>
</evidence>
<keyword evidence="3 9" id="KW-0862">Zinc</keyword>
<dbReference type="GO" id="GO:0003700">
    <property type="term" value="F:DNA-binding transcription factor activity"/>
    <property type="evidence" value="ECO:0007669"/>
    <property type="project" value="UniProtKB-UniRule"/>
</dbReference>
<comment type="subcellular location">
    <subcellularLocation>
        <location evidence="8 9">Nucleus</location>
    </subcellularLocation>
</comment>
<sequence length="191" mass="20596">MSNTLAVGEGETAEPRRERCPRCTSRDTKFCYFNNYNTSQPRHFCRACRRYWTLGGALRNVPVGGLTRKRSRPNPIDVSSTERFLPLPPPVSASSPLSCIPTTVEVEMPTGFPPVLGETIFDRPVGFGVGWPMGSLLEVVGGMGDSWRMDGGGGECFVSTATAAATWIDFGIPAPAEGGVGDLGVQQRKVQ</sequence>
<dbReference type="Pfam" id="PF02701">
    <property type="entry name" value="Zn_ribbon_Dof"/>
    <property type="match status" value="1"/>
</dbReference>
<keyword evidence="2 8" id="KW-0863">Zinc-finger</keyword>
<comment type="function">
    <text evidence="9">Transcription factor that binds specifically to a 5'-AA[AG]G-3' consensus core sequence.</text>
</comment>
<dbReference type="OrthoDB" id="695262at2759"/>
<dbReference type="AlphaFoldDB" id="A0A835QU45"/>
<dbReference type="PROSITE" id="PS01361">
    <property type="entry name" value="ZF_DOF_1"/>
    <property type="match status" value="1"/>
</dbReference>
<gene>
    <name evidence="11" type="ORF">HPP92_015719</name>
</gene>